<gene>
    <name evidence="3" type="ORF">SAMN05877753_101318</name>
</gene>
<dbReference type="Pfam" id="PF19087">
    <property type="entry name" value="DUF5776"/>
    <property type="match status" value="1"/>
</dbReference>
<accession>A0A285CHD5</accession>
<dbReference type="InterPro" id="IPR044081">
    <property type="entry name" value="DUF5776"/>
</dbReference>
<dbReference type="Gene3D" id="3.40.630.40">
    <property type="entry name" value="Zn-dependent exopeptidases"/>
    <property type="match status" value="1"/>
</dbReference>
<dbReference type="PANTHER" id="PTHR30404">
    <property type="entry name" value="N-ACETYLMURAMOYL-L-ALANINE AMIDASE"/>
    <property type="match status" value="1"/>
</dbReference>
<dbReference type="GO" id="GO:0030288">
    <property type="term" value="C:outer membrane-bounded periplasmic space"/>
    <property type="evidence" value="ECO:0007669"/>
    <property type="project" value="TreeGrafter"/>
</dbReference>
<evidence type="ECO:0000313" key="4">
    <source>
        <dbReference type="Proteomes" id="UP000219546"/>
    </source>
</evidence>
<dbReference type="InterPro" id="IPR050695">
    <property type="entry name" value="N-acetylmuramoyl_amidase_3"/>
</dbReference>
<keyword evidence="4" id="KW-1185">Reference proteome</keyword>
<dbReference type="PANTHER" id="PTHR30404:SF8">
    <property type="entry name" value="AUTOLYSIN PH-RELATED"/>
    <property type="match status" value="1"/>
</dbReference>
<dbReference type="RefSeq" id="WP_179714132.1">
    <property type="nucleotide sequence ID" value="NZ_JBEPMQ010000003.1"/>
</dbReference>
<dbReference type="SUPFAM" id="SSF53187">
    <property type="entry name" value="Zn-dependent exopeptidases"/>
    <property type="match status" value="1"/>
</dbReference>
<evidence type="ECO:0000313" key="3">
    <source>
        <dbReference type="EMBL" id="SNX67004.1"/>
    </source>
</evidence>
<name>A0A285CHD5_9BACI</name>
<sequence length="259" mass="28414">MYKVITVGAGHSERSNGANRNGYKEHEVARVLKDKLIAALRSVGQKTVDCTSDAATKEAVLAEQVRMCNAVNKNGRLDVSIHLNAGGGTGSEVLYYDQKALAAKVSASICKVAGWRDRGAKIRDDLYFLRNTDAPAILIEVCFIDSASDMKILNEKMDAIVNAIAKELTGKNGKVPTPKPVIIKDNSKPVIMNDQNFKIKVKAKELWYYDKPDWNAKKNTVKAGEVFTVVETLTVNGSKMYKLKSGVYLTANPSFVDKI</sequence>
<reference evidence="3 4" key="1">
    <citation type="submission" date="2017-08" db="EMBL/GenBank/DDBJ databases">
        <authorList>
            <person name="de Groot N.N."/>
        </authorList>
    </citation>
    <scope>NUCLEOTIDE SEQUENCE [LARGE SCALE GENOMIC DNA]</scope>
    <source>
        <strain evidence="3 4">JC228</strain>
    </source>
</reference>
<dbReference type="AlphaFoldDB" id="A0A285CHD5"/>
<feature type="domain" description="MurNAc-LAA" evidence="2">
    <location>
        <begin position="67"/>
        <end position="169"/>
    </location>
</feature>
<dbReference type="Pfam" id="PF01520">
    <property type="entry name" value="Amidase_3"/>
    <property type="match status" value="1"/>
</dbReference>
<dbReference type="GO" id="GO:0008745">
    <property type="term" value="F:N-acetylmuramoyl-L-alanine amidase activity"/>
    <property type="evidence" value="ECO:0007669"/>
    <property type="project" value="InterPro"/>
</dbReference>
<organism evidence="3 4">
    <name type="scientific">Bacillus oleivorans</name>
    <dbReference type="NCBI Taxonomy" id="1448271"/>
    <lineage>
        <taxon>Bacteria</taxon>
        <taxon>Bacillati</taxon>
        <taxon>Bacillota</taxon>
        <taxon>Bacilli</taxon>
        <taxon>Bacillales</taxon>
        <taxon>Bacillaceae</taxon>
        <taxon>Bacillus</taxon>
    </lineage>
</organism>
<evidence type="ECO:0000256" key="1">
    <source>
        <dbReference type="SAM" id="MobiDB-lite"/>
    </source>
</evidence>
<protein>
    <submittedName>
        <fullName evidence="3">N-acetylmuramoyl-L-alanine amidase</fullName>
    </submittedName>
</protein>
<dbReference type="GO" id="GO:0009253">
    <property type="term" value="P:peptidoglycan catabolic process"/>
    <property type="evidence" value="ECO:0007669"/>
    <property type="project" value="InterPro"/>
</dbReference>
<feature type="region of interest" description="Disordered" evidence="1">
    <location>
        <begin position="1"/>
        <end position="22"/>
    </location>
</feature>
<dbReference type="InterPro" id="IPR002508">
    <property type="entry name" value="MurNAc-LAA_cat"/>
</dbReference>
<evidence type="ECO:0000259" key="2">
    <source>
        <dbReference type="SMART" id="SM00646"/>
    </source>
</evidence>
<proteinExistence type="predicted"/>
<dbReference type="Proteomes" id="UP000219546">
    <property type="component" value="Unassembled WGS sequence"/>
</dbReference>
<dbReference type="CDD" id="cd02696">
    <property type="entry name" value="MurNAc-LAA"/>
    <property type="match status" value="1"/>
</dbReference>
<dbReference type="SMART" id="SM00646">
    <property type="entry name" value="Ami_3"/>
    <property type="match status" value="1"/>
</dbReference>
<dbReference type="EMBL" id="OAOP01000001">
    <property type="protein sequence ID" value="SNX67004.1"/>
    <property type="molecule type" value="Genomic_DNA"/>
</dbReference>